<feature type="compositionally biased region" description="Polar residues" evidence="1">
    <location>
        <begin position="84"/>
        <end position="93"/>
    </location>
</feature>
<sequence>MLFLNNNAIVFNIFISSEAGQQNYVSQFSLITSNLSIKQPAFDESSLHHQTPAKDLMSNKQFGTQQAPSLQDAEPIRTPKQSRRSSATSSQLWVSKPPTDAVASLPSWHPSKQVPQAGAPSKQNPDIITLNPTKGLQCISFVVDNTEHNIVPWSPKDTEDQEETNQEDELDMDQDFYKIDARDNPGRDFAPMVVDESPKRDSSPVVAPPLVPKFKEHEARNIFTGPSSHQHDSTTDHINLPSPPVPTHLPTSTLRPQPRAQIKQEVKREPKLEPLPEPIYQRPLYPTQERAQRTVRKWRKQLRAICILVPKEEVDESVLRNVAEEIRRICQNIIRAMNDGSELTPDMMYAQPDADEENSASVASWLGQLCASDFARDWDLDETLQSIICDCLVWRKAVKGMKESG</sequence>
<evidence type="ECO:0000313" key="3">
    <source>
        <dbReference type="Proteomes" id="UP000305067"/>
    </source>
</evidence>
<accession>A0A5C3QUL9</accession>
<reference evidence="2 3" key="1">
    <citation type="journal article" date="2019" name="Nat. Ecol. Evol.">
        <title>Megaphylogeny resolves global patterns of mushroom evolution.</title>
        <authorList>
            <person name="Varga T."/>
            <person name="Krizsan K."/>
            <person name="Foldi C."/>
            <person name="Dima B."/>
            <person name="Sanchez-Garcia M."/>
            <person name="Sanchez-Ramirez S."/>
            <person name="Szollosi G.J."/>
            <person name="Szarkandi J.G."/>
            <person name="Papp V."/>
            <person name="Albert L."/>
            <person name="Andreopoulos W."/>
            <person name="Angelini C."/>
            <person name="Antonin V."/>
            <person name="Barry K.W."/>
            <person name="Bougher N.L."/>
            <person name="Buchanan P."/>
            <person name="Buyck B."/>
            <person name="Bense V."/>
            <person name="Catcheside P."/>
            <person name="Chovatia M."/>
            <person name="Cooper J."/>
            <person name="Damon W."/>
            <person name="Desjardin D."/>
            <person name="Finy P."/>
            <person name="Geml J."/>
            <person name="Haridas S."/>
            <person name="Hughes K."/>
            <person name="Justo A."/>
            <person name="Karasinski D."/>
            <person name="Kautmanova I."/>
            <person name="Kiss B."/>
            <person name="Kocsube S."/>
            <person name="Kotiranta H."/>
            <person name="LaButti K.M."/>
            <person name="Lechner B.E."/>
            <person name="Liimatainen K."/>
            <person name="Lipzen A."/>
            <person name="Lukacs Z."/>
            <person name="Mihaltcheva S."/>
            <person name="Morgado L.N."/>
            <person name="Niskanen T."/>
            <person name="Noordeloos M.E."/>
            <person name="Ohm R.A."/>
            <person name="Ortiz-Santana B."/>
            <person name="Ovrebo C."/>
            <person name="Racz N."/>
            <person name="Riley R."/>
            <person name="Savchenko A."/>
            <person name="Shiryaev A."/>
            <person name="Soop K."/>
            <person name="Spirin V."/>
            <person name="Szebenyi C."/>
            <person name="Tomsovsky M."/>
            <person name="Tulloss R.E."/>
            <person name="Uehling J."/>
            <person name="Grigoriev I.V."/>
            <person name="Vagvolgyi C."/>
            <person name="Papp T."/>
            <person name="Martin F.M."/>
            <person name="Miettinen O."/>
            <person name="Hibbett D.S."/>
            <person name="Nagy L.G."/>
        </authorList>
    </citation>
    <scope>NUCLEOTIDE SEQUENCE [LARGE SCALE GENOMIC DNA]</scope>
    <source>
        <strain evidence="2 3">CBS 309.79</strain>
    </source>
</reference>
<evidence type="ECO:0000256" key="1">
    <source>
        <dbReference type="SAM" id="MobiDB-lite"/>
    </source>
</evidence>
<organism evidence="2 3">
    <name type="scientific">Pterulicium gracile</name>
    <dbReference type="NCBI Taxonomy" id="1884261"/>
    <lineage>
        <taxon>Eukaryota</taxon>
        <taxon>Fungi</taxon>
        <taxon>Dikarya</taxon>
        <taxon>Basidiomycota</taxon>
        <taxon>Agaricomycotina</taxon>
        <taxon>Agaricomycetes</taxon>
        <taxon>Agaricomycetidae</taxon>
        <taxon>Agaricales</taxon>
        <taxon>Pleurotineae</taxon>
        <taxon>Pterulaceae</taxon>
        <taxon>Pterulicium</taxon>
    </lineage>
</organism>
<evidence type="ECO:0000313" key="2">
    <source>
        <dbReference type="EMBL" id="TFL05635.1"/>
    </source>
</evidence>
<protein>
    <submittedName>
        <fullName evidence="2">Uncharacterized protein</fullName>
    </submittedName>
</protein>
<gene>
    <name evidence="2" type="ORF">BDV98DRAFT_560364</name>
</gene>
<feature type="compositionally biased region" description="Polar residues" evidence="1">
    <location>
        <begin position="58"/>
        <end position="69"/>
    </location>
</feature>
<proteinExistence type="predicted"/>
<name>A0A5C3QUL9_9AGAR</name>
<dbReference type="Proteomes" id="UP000305067">
    <property type="component" value="Unassembled WGS sequence"/>
</dbReference>
<keyword evidence="3" id="KW-1185">Reference proteome</keyword>
<dbReference type="AlphaFoldDB" id="A0A5C3QUL9"/>
<dbReference type="EMBL" id="ML178816">
    <property type="protein sequence ID" value="TFL05635.1"/>
    <property type="molecule type" value="Genomic_DNA"/>
</dbReference>
<feature type="region of interest" description="Disordered" evidence="1">
    <location>
        <begin position="44"/>
        <end position="125"/>
    </location>
</feature>